<dbReference type="OrthoDB" id="9772674at2"/>
<dbReference type="EMBL" id="ACJX03000001">
    <property type="protein sequence ID" value="KRT36408.1"/>
    <property type="molecule type" value="Genomic_DNA"/>
</dbReference>
<evidence type="ECO:0000256" key="2">
    <source>
        <dbReference type="ARBA" id="ARBA00022475"/>
    </source>
</evidence>
<evidence type="ECO:0000256" key="4">
    <source>
        <dbReference type="ARBA" id="ARBA00022692"/>
    </source>
</evidence>
<protein>
    <submittedName>
        <fullName evidence="9">TRAP transporter, DctM subunit</fullName>
    </submittedName>
</protein>
<evidence type="ECO:0000313" key="9">
    <source>
        <dbReference type="EMBL" id="KRT36408.1"/>
    </source>
</evidence>
<feature type="transmembrane region" description="Helical" evidence="7">
    <location>
        <begin position="95"/>
        <end position="118"/>
    </location>
</feature>
<evidence type="ECO:0000256" key="6">
    <source>
        <dbReference type="ARBA" id="ARBA00023136"/>
    </source>
</evidence>
<keyword evidence="5 7" id="KW-1133">Transmembrane helix</keyword>
<reference evidence="10" key="1">
    <citation type="submission" date="2012-09" db="EMBL/GenBank/DDBJ databases">
        <authorList>
            <person name="Weinstock G."/>
            <person name="Sodergren E."/>
            <person name="Clifton S."/>
            <person name="Fulton L."/>
            <person name="Fulton B."/>
            <person name="Courtney L."/>
            <person name="Fronick C."/>
            <person name="Harrison M."/>
            <person name="Strong C."/>
            <person name="Farmer C."/>
            <person name="Delehaunty K."/>
            <person name="Markovic C."/>
            <person name="Hall O."/>
            <person name="Minx P."/>
            <person name="Tomlinson C."/>
            <person name="Mitreva M."/>
            <person name="Nelson J."/>
            <person name="Hou S."/>
            <person name="Wollam A."/>
            <person name="Pepin K.H."/>
            <person name="Johnson M."/>
            <person name="Bhonagiri V."/>
            <person name="Nash W.E."/>
            <person name="Suruliraj S."/>
            <person name="Warren W."/>
            <person name="Chinwalla A."/>
            <person name="Mardis E.R."/>
            <person name="Wilson R.K."/>
        </authorList>
    </citation>
    <scope>NUCLEOTIDE SEQUENCE [LARGE SCALE GENOMIC DNA]</scope>
    <source>
        <strain evidence="10">OS1</strain>
    </source>
</reference>
<dbReference type="Pfam" id="PF06808">
    <property type="entry name" value="DctM"/>
    <property type="match status" value="1"/>
</dbReference>
<evidence type="ECO:0000259" key="8">
    <source>
        <dbReference type="Pfam" id="PF06808"/>
    </source>
</evidence>
<evidence type="ECO:0000256" key="5">
    <source>
        <dbReference type="ARBA" id="ARBA00022989"/>
    </source>
</evidence>
<sequence>MLLVMLGSMLLLLILGFPMMVPLIVAPLLVIHFYLPAFDPGMLVQQILGGIRPLALIAVPMFIFAADIITTGQVARRLIDFVMDFLGHLRGGLAITTTAACTFFGAVSGSCQATVVAIGETMRPFMLEDGYDDSFNMALIINAAGIALLIPPSISMIIYGVVTGSSVGELFIAGIGPGLLVFILFSIHCYFASRKMNIKLRERVSWKERLNSLKKALIPLGFPLIILGGIYTGIFSPTEAAAVSVLYAVLVETFVYRHLKVKDYYRIALSTGIVTAVVFILVAMGAAFSWLIAFTRIPDLILPPLLGEDPTAFKLLIIITISYFVACMFVDSIVAIMMLSPIFAPWVARLGIDPILVGVIVTMQAAIGAVTPPFGCNIFTAMAVFKRPYIEVVRRIPPFLILYILATLLVILFPDIALYLRDLAFR</sequence>
<dbReference type="eggNOG" id="COG1593">
    <property type="taxonomic scope" value="Bacteria"/>
</dbReference>
<feature type="transmembrane region" description="Helical" evidence="7">
    <location>
        <begin position="213"/>
        <end position="234"/>
    </location>
</feature>
<dbReference type="NCBIfam" id="TIGR00786">
    <property type="entry name" value="dctM"/>
    <property type="match status" value="1"/>
</dbReference>
<dbReference type="InterPro" id="IPR004681">
    <property type="entry name" value="TRAP_DctM"/>
</dbReference>
<comment type="subcellular location">
    <subcellularLocation>
        <location evidence="1">Cell inner membrane</location>
        <topology evidence="1">Multi-pass membrane protein</topology>
    </subcellularLocation>
</comment>
<keyword evidence="2" id="KW-1003">Cell membrane</keyword>
<gene>
    <name evidence="9" type="ORF">HMPREF1705_03691</name>
</gene>
<feature type="transmembrane region" description="Helical" evidence="7">
    <location>
        <begin position="6"/>
        <end position="34"/>
    </location>
</feature>
<dbReference type="PANTHER" id="PTHR33362">
    <property type="entry name" value="SIALIC ACID TRAP TRANSPORTER PERMEASE PROTEIN SIAT-RELATED"/>
    <property type="match status" value="1"/>
</dbReference>
<dbReference type="GO" id="GO:0005886">
    <property type="term" value="C:plasma membrane"/>
    <property type="evidence" value="ECO:0007669"/>
    <property type="project" value="UniProtKB-SubCell"/>
</dbReference>
<dbReference type="RefSeq" id="WP_009200904.1">
    <property type="nucleotide sequence ID" value="NZ_ACJX03000001.1"/>
</dbReference>
<dbReference type="GO" id="GO:0022857">
    <property type="term" value="F:transmembrane transporter activity"/>
    <property type="evidence" value="ECO:0007669"/>
    <property type="project" value="TreeGrafter"/>
</dbReference>
<evidence type="ECO:0000256" key="7">
    <source>
        <dbReference type="SAM" id="Phobius"/>
    </source>
</evidence>
<evidence type="ECO:0000256" key="3">
    <source>
        <dbReference type="ARBA" id="ARBA00022519"/>
    </source>
</evidence>
<keyword evidence="3" id="KW-0997">Cell inner membrane</keyword>
<keyword evidence="10" id="KW-1185">Reference proteome</keyword>
<feature type="transmembrane region" description="Helical" evidence="7">
    <location>
        <begin position="400"/>
        <end position="420"/>
    </location>
</feature>
<keyword evidence="6 7" id="KW-0472">Membrane</keyword>
<dbReference type="PIRSF" id="PIRSF006066">
    <property type="entry name" value="HI0050"/>
    <property type="match status" value="1"/>
</dbReference>
<feature type="transmembrane region" description="Helical" evidence="7">
    <location>
        <begin position="171"/>
        <end position="192"/>
    </location>
</feature>
<feature type="transmembrane region" description="Helical" evidence="7">
    <location>
        <begin position="54"/>
        <end position="75"/>
    </location>
</feature>
<dbReference type="AlphaFoldDB" id="A0A0T5XDF4"/>
<organism evidence="9 10">
    <name type="scientific">Acetomicrobium hydrogeniformans ATCC BAA-1850</name>
    <dbReference type="NCBI Taxonomy" id="592015"/>
    <lineage>
        <taxon>Bacteria</taxon>
        <taxon>Thermotogati</taxon>
        <taxon>Synergistota</taxon>
        <taxon>Synergistia</taxon>
        <taxon>Synergistales</taxon>
        <taxon>Acetomicrobiaceae</taxon>
        <taxon>Acetomicrobium</taxon>
    </lineage>
</organism>
<dbReference type="Proteomes" id="UP000005273">
    <property type="component" value="Unassembled WGS sequence"/>
</dbReference>
<comment type="caution">
    <text evidence="9">The sequence shown here is derived from an EMBL/GenBank/DDBJ whole genome shotgun (WGS) entry which is preliminary data.</text>
</comment>
<dbReference type="STRING" id="592015.HMPREF1705_03691"/>
<accession>A0A0T5XDF4</accession>
<evidence type="ECO:0000313" key="10">
    <source>
        <dbReference type="Proteomes" id="UP000005273"/>
    </source>
</evidence>
<keyword evidence="4 7" id="KW-0812">Transmembrane</keyword>
<feature type="transmembrane region" description="Helical" evidence="7">
    <location>
        <begin position="268"/>
        <end position="293"/>
    </location>
</feature>
<feature type="transmembrane region" description="Helical" evidence="7">
    <location>
        <begin position="355"/>
        <end position="380"/>
    </location>
</feature>
<evidence type="ECO:0000256" key="1">
    <source>
        <dbReference type="ARBA" id="ARBA00004429"/>
    </source>
</evidence>
<name>A0A0T5XDF4_9BACT</name>
<feature type="domain" description="TRAP C4-dicarboxylate transport system permease DctM subunit" evidence="8">
    <location>
        <begin position="6"/>
        <end position="415"/>
    </location>
</feature>
<feature type="transmembrane region" description="Helical" evidence="7">
    <location>
        <begin position="313"/>
        <end position="343"/>
    </location>
</feature>
<dbReference type="InterPro" id="IPR010656">
    <property type="entry name" value="DctM"/>
</dbReference>
<feature type="transmembrane region" description="Helical" evidence="7">
    <location>
        <begin position="139"/>
        <end position="159"/>
    </location>
</feature>
<proteinExistence type="predicted"/>